<evidence type="ECO:0000259" key="4">
    <source>
        <dbReference type="PROSITE" id="PS50801"/>
    </source>
</evidence>
<sequence length="161" mass="17361">MEGGCRKPEPDWGCVPVANRSITRKHPATGAAAVRRHGCLPRRHRPVVDLKAAVLTSRDGPCVRAVGQVDMDSAPVLHTALDQALDTGCRHLHVDLTGVRFIDSCGLHVLLDARRRLLRQGGVLTVAPSTRMVGLLEMTQTRPLFPSSVPPGRADPTEEAS</sequence>
<protein>
    <recommendedName>
        <fullName evidence="2">Anti-sigma factor antagonist</fullName>
    </recommendedName>
</protein>
<accession>A0AA41PWN4</accession>
<dbReference type="Proteomes" id="UP001165378">
    <property type="component" value="Unassembled WGS sequence"/>
</dbReference>
<dbReference type="SUPFAM" id="SSF52091">
    <property type="entry name" value="SpoIIaa-like"/>
    <property type="match status" value="1"/>
</dbReference>
<dbReference type="Pfam" id="PF13466">
    <property type="entry name" value="STAS_2"/>
    <property type="match status" value="1"/>
</dbReference>
<dbReference type="AlphaFoldDB" id="A0AA41PWN4"/>
<feature type="region of interest" description="Disordered" evidence="3">
    <location>
        <begin position="142"/>
        <end position="161"/>
    </location>
</feature>
<dbReference type="InterPro" id="IPR058548">
    <property type="entry name" value="MlaB-like_STAS"/>
</dbReference>
<evidence type="ECO:0000256" key="1">
    <source>
        <dbReference type="ARBA" id="ARBA00009013"/>
    </source>
</evidence>
<evidence type="ECO:0000256" key="2">
    <source>
        <dbReference type="RuleBase" id="RU003749"/>
    </source>
</evidence>
<comment type="caution">
    <text evidence="5">The sequence shown here is derived from an EMBL/GenBank/DDBJ whole genome shotgun (WGS) entry which is preliminary data.</text>
</comment>
<dbReference type="CDD" id="cd07043">
    <property type="entry name" value="STAS_anti-anti-sigma_factors"/>
    <property type="match status" value="1"/>
</dbReference>
<evidence type="ECO:0000256" key="3">
    <source>
        <dbReference type="SAM" id="MobiDB-lite"/>
    </source>
</evidence>
<dbReference type="NCBIfam" id="TIGR00377">
    <property type="entry name" value="ant_ant_sig"/>
    <property type="match status" value="1"/>
</dbReference>
<evidence type="ECO:0000313" key="6">
    <source>
        <dbReference type="Proteomes" id="UP001165378"/>
    </source>
</evidence>
<dbReference type="InterPro" id="IPR003658">
    <property type="entry name" value="Anti-sigma_ant"/>
</dbReference>
<organism evidence="5 6">
    <name type="scientific">Yinghuangia soli</name>
    <dbReference type="NCBI Taxonomy" id="2908204"/>
    <lineage>
        <taxon>Bacteria</taxon>
        <taxon>Bacillati</taxon>
        <taxon>Actinomycetota</taxon>
        <taxon>Actinomycetes</taxon>
        <taxon>Kitasatosporales</taxon>
        <taxon>Streptomycetaceae</taxon>
        <taxon>Yinghuangia</taxon>
    </lineage>
</organism>
<proteinExistence type="inferred from homology"/>
<dbReference type="PANTHER" id="PTHR33495:SF2">
    <property type="entry name" value="ANTI-SIGMA FACTOR ANTAGONIST TM_1081-RELATED"/>
    <property type="match status" value="1"/>
</dbReference>
<comment type="similarity">
    <text evidence="1 2">Belongs to the anti-sigma-factor antagonist family.</text>
</comment>
<dbReference type="GO" id="GO:0043856">
    <property type="term" value="F:anti-sigma factor antagonist activity"/>
    <property type="evidence" value="ECO:0007669"/>
    <property type="project" value="InterPro"/>
</dbReference>
<name>A0AA41PWN4_9ACTN</name>
<dbReference type="InterPro" id="IPR002645">
    <property type="entry name" value="STAS_dom"/>
</dbReference>
<dbReference type="EMBL" id="JAKFHA010000003">
    <property type="protein sequence ID" value="MCF2527194.1"/>
    <property type="molecule type" value="Genomic_DNA"/>
</dbReference>
<dbReference type="RefSeq" id="WP_235051336.1">
    <property type="nucleotide sequence ID" value="NZ_JAKFHA010000003.1"/>
</dbReference>
<dbReference type="InterPro" id="IPR036513">
    <property type="entry name" value="STAS_dom_sf"/>
</dbReference>
<gene>
    <name evidence="5" type="ORF">LZ495_08195</name>
</gene>
<keyword evidence="6" id="KW-1185">Reference proteome</keyword>
<dbReference type="PANTHER" id="PTHR33495">
    <property type="entry name" value="ANTI-SIGMA FACTOR ANTAGONIST TM_1081-RELATED-RELATED"/>
    <property type="match status" value="1"/>
</dbReference>
<reference evidence="5" key="1">
    <citation type="submission" date="2022-01" db="EMBL/GenBank/DDBJ databases">
        <title>Genome-Based Taxonomic Classification of the Phylum Actinobacteria.</title>
        <authorList>
            <person name="Gao Y."/>
        </authorList>
    </citation>
    <scope>NUCLEOTIDE SEQUENCE</scope>
    <source>
        <strain evidence="5">KLBMP 8922</strain>
    </source>
</reference>
<dbReference type="PROSITE" id="PS50801">
    <property type="entry name" value="STAS"/>
    <property type="match status" value="1"/>
</dbReference>
<evidence type="ECO:0000313" key="5">
    <source>
        <dbReference type="EMBL" id="MCF2527194.1"/>
    </source>
</evidence>
<dbReference type="Gene3D" id="3.30.750.24">
    <property type="entry name" value="STAS domain"/>
    <property type="match status" value="1"/>
</dbReference>
<feature type="domain" description="STAS" evidence="4">
    <location>
        <begin position="63"/>
        <end position="127"/>
    </location>
</feature>